<dbReference type="Proteomes" id="UP000230973">
    <property type="component" value="Unassembled WGS sequence"/>
</dbReference>
<feature type="chain" id="PRO_5014811892" evidence="2">
    <location>
        <begin position="21"/>
        <end position="312"/>
    </location>
</feature>
<protein>
    <submittedName>
        <fullName evidence="3">Uncharacterized protein</fullName>
    </submittedName>
</protein>
<dbReference type="AlphaFoldDB" id="A0A2M7QAE2"/>
<dbReference type="Gene3D" id="1.20.5.340">
    <property type="match status" value="1"/>
</dbReference>
<proteinExistence type="predicted"/>
<evidence type="ECO:0000256" key="1">
    <source>
        <dbReference type="SAM" id="Coils"/>
    </source>
</evidence>
<accession>A0A2M7QAE2</accession>
<sequence>MKYVLTAAVAAMALTVAVEARGQDEGSGDVVPVTSTMNLPTGPVGNCIRRCFETAEQCEEARRHAREGWRRLLERISTIETRISELDGRVGGLATRIDSVETELTQLGEQLVQLRTELDRQATLLVAIDNRLGSVETLAGELRGDLQEANGRIDSLTELENRRSIVYRLPGVSVVGLWGPNGLQYTGALISASGVEFNFTPQFSVVLDGGLVADGSDRPLGVFVRGELGWNVRRSYGVWRFGLALQGIWTGLDESLHAEAAFITAAPQASFRFNRAQWLEIHVSVPSGVGITGGEVSPMVGVEGGIALRWEF</sequence>
<comment type="caution">
    <text evidence="3">The sequence shown here is derived from an EMBL/GenBank/DDBJ whole genome shotgun (WGS) entry which is preliminary data.</text>
</comment>
<feature type="signal peptide" evidence="2">
    <location>
        <begin position="1"/>
        <end position="20"/>
    </location>
</feature>
<reference evidence="4" key="1">
    <citation type="submission" date="2017-09" db="EMBL/GenBank/DDBJ databases">
        <title>Depth-based differentiation of microbial function through sediment-hosted aquifers and enrichment of novel symbionts in the deep terrestrial subsurface.</title>
        <authorList>
            <person name="Probst A.J."/>
            <person name="Ladd B."/>
            <person name="Jarett J.K."/>
            <person name="Geller-Mcgrath D.E."/>
            <person name="Sieber C.M.K."/>
            <person name="Emerson J.B."/>
            <person name="Anantharaman K."/>
            <person name="Thomas B.C."/>
            <person name="Malmstrom R."/>
            <person name="Stieglmeier M."/>
            <person name="Klingl A."/>
            <person name="Woyke T."/>
            <person name="Ryan C.M."/>
            <person name="Banfield J.F."/>
        </authorList>
    </citation>
    <scope>NUCLEOTIDE SEQUENCE [LARGE SCALE GENOMIC DNA]</scope>
</reference>
<evidence type="ECO:0000313" key="3">
    <source>
        <dbReference type="EMBL" id="PIY62206.1"/>
    </source>
</evidence>
<keyword evidence="2" id="KW-0732">Signal</keyword>
<evidence type="ECO:0000256" key="2">
    <source>
        <dbReference type="SAM" id="SignalP"/>
    </source>
</evidence>
<feature type="coiled-coil region" evidence="1">
    <location>
        <begin position="97"/>
        <end position="159"/>
    </location>
</feature>
<evidence type="ECO:0000313" key="4">
    <source>
        <dbReference type="Proteomes" id="UP000230973"/>
    </source>
</evidence>
<gene>
    <name evidence="3" type="ORF">COY93_03565</name>
</gene>
<name>A0A2M7QAE2_9BACT</name>
<organism evidence="3 4">
    <name type="scientific">Candidatus Uhrbacteria bacterium CG_4_10_14_0_8_um_filter_58_22</name>
    <dbReference type="NCBI Taxonomy" id="1975029"/>
    <lineage>
        <taxon>Bacteria</taxon>
        <taxon>Candidatus Uhriibacteriota</taxon>
    </lineage>
</organism>
<dbReference type="EMBL" id="PFLC01000048">
    <property type="protein sequence ID" value="PIY62206.1"/>
    <property type="molecule type" value="Genomic_DNA"/>
</dbReference>
<keyword evidence="1" id="KW-0175">Coiled coil</keyword>